<dbReference type="InterPro" id="IPR006439">
    <property type="entry name" value="HAD-SF_hydro_IA"/>
</dbReference>
<dbReference type="InterPro" id="IPR023214">
    <property type="entry name" value="HAD_sf"/>
</dbReference>
<dbReference type="PANTHER" id="PTHR43481:SF4">
    <property type="entry name" value="GLYCEROL-1-PHOSPHATE PHOSPHOHYDROLASE 1-RELATED"/>
    <property type="match status" value="1"/>
</dbReference>
<accession>A0A9X1SWB5</accession>
<dbReference type="GO" id="GO:0050308">
    <property type="term" value="F:sugar-phosphatase activity"/>
    <property type="evidence" value="ECO:0007669"/>
    <property type="project" value="TreeGrafter"/>
</dbReference>
<keyword evidence="2" id="KW-1185">Reference proteome</keyword>
<dbReference type="SFLD" id="SFLDG01129">
    <property type="entry name" value="C1.5:_HAD__Beta-PGM__Phosphata"/>
    <property type="match status" value="1"/>
</dbReference>
<dbReference type="InterPro" id="IPR041492">
    <property type="entry name" value="HAD_2"/>
</dbReference>
<dbReference type="PANTHER" id="PTHR43481">
    <property type="entry name" value="FRUCTOSE-1-PHOSPHATE PHOSPHATASE"/>
    <property type="match status" value="1"/>
</dbReference>
<gene>
    <name evidence="1" type="ORF">LR394_28720</name>
</gene>
<dbReference type="RefSeq" id="WP_231447698.1">
    <property type="nucleotide sequence ID" value="NZ_JAJOMB010000019.1"/>
</dbReference>
<dbReference type="PRINTS" id="PR00413">
    <property type="entry name" value="HADHALOGNASE"/>
</dbReference>
<dbReference type="Gene3D" id="3.40.50.1000">
    <property type="entry name" value="HAD superfamily/HAD-like"/>
    <property type="match status" value="2"/>
</dbReference>
<dbReference type="InterPro" id="IPR036412">
    <property type="entry name" value="HAD-like_sf"/>
</dbReference>
<proteinExistence type="predicted"/>
<dbReference type="Pfam" id="PF13419">
    <property type="entry name" value="HAD_2"/>
    <property type="match status" value="1"/>
</dbReference>
<sequence length="207" mass="22598">MPVVTVARTERDLQPPATVRALVFDWDGTLFDNHHFNYTVMRDALAQQGVRVTSAWFEENSGFSARLMVQKAGEAHGLTLDPLEVLAVRDELAQARVHEIAPVAPVHELLRTERLLAVVTGSERSNIQAALEHFGLQFDVIVTRDQITRGKPDPEGYLLALRLLGVAAHEAVVYEDSDQGISAALAAGIDVVDVRAIAADRASTEPD</sequence>
<evidence type="ECO:0000313" key="2">
    <source>
        <dbReference type="Proteomes" id="UP001138997"/>
    </source>
</evidence>
<dbReference type="Gene3D" id="1.10.150.240">
    <property type="entry name" value="Putative phosphatase, domain 2"/>
    <property type="match status" value="1"/>
</dbReference>
<reference evidence="1" key="1">
    <citation type="submission" date="2021-11" db="EMBL/GenBank/DDBJ databases">
        <title>Streptomyces corallinus and Kineosporia corallina sp. nov., two new coral-derived marine actinobacteria.</title>
        <authorList>
            <person name="Buangrab K."/>
            <person name="Sutthacheep M."/>
            <person name="Yeemin T."/>
            <person name="Harunari E."/>
            <person name="Igarashi Y."/>
            <person name="Sripreechasak P."/>
            <person name="Kanchanasin P."/>
            <person name="Tanasupawat S."/>
            <person name="Phongsopitanun W."/>
        </authorList>
    </citation>
    <scope>NUCLEOTIDE SEQUENCE</scope>
    <source>
        <strain evidence="1">JCM 31032</strain>
    </source>
</reference>
<dbReference type="SUPFAM" id="SSF56784">
    <property type="entry name" value="HAD-like"/>
    <property type="match status" value="1"/>
</dbReference>
<comment type="caution">
    <text evidence="1">The sequence shown here is derived from an EMBL/GenBank/DDBJ whole genome shotgun (WGS) entry which is preliminary data.</text>
</comment>
<protein>
    <submittedName>
        <fullName evidence="1">HAD family phosphatase</fullName>
    </submittedName>
</protein>
<dbReference type="InterPro" id="IPR051806">
    <property type="entry name" value="HAD-like_SPP"/>
</dbReference>
<dbReference type="NCBIfam" id="TIGR01509">
    <property type="entry name" value="HAD-SF-IA-v3"/>
    <property type="match status" value="1"/>
</dbReference>
<dbReference type="EMBL" id="JAJOMB010000019">
    <property type="protein sequence ID" value="MCD5314892.1"/>
    <property type="molecule type" value="Genomic_DNA"/>
</dbReference>
<organism evidence="1 2">
    <name type="scientific">Kineosporia babensis</name>
    <dbReference type="NCBI Taxonomy" id="499548"/>
    <lineage>
        <taxon>Bacteria</taxon>
        <taxon>Bacillati</taxon>
        <taxon>Actinomycetota</taxon>
        <taxon>Actinomycetes</taxon>
        <taxon>Kineosporiales</taxon>
        <taxon>Kineosporiaceae</taxon>
        <taxon>Kineosporia</taxon>
    </lineage>
</organism>
<dbReference type="InterPro" id="IPR023198">
    <property type="entry name" value="PGP-like_dom2"/>
</dbReference>
<dbReference type="Proteomes" id="UP001138997">
    <property type="component" value="Unassembled WGS sequence"/>
</dbReference>
<dbReference type="AlphaFoldDB" id="A0A9X1SWB5"/>
<evidence type="ECO:0000313" key="1">
    <source>
        <dbReference type="EMBL" id="MCD5314892.1"/>
    </source>
</evidence>
<dbReference type="SFLD" id="SFLDS00003">
    <property type="entry name" value="Haloacid_Dehalogenase"/>
    <property type="match status" value="1"/>
</dbReference>
<name>A0A9X1SWB5_9ACTN</name>